<evidence type="ECO:0000259" key="11">
    <source>
        <dbReference type="PROSITE" id="PS50893"/>
    </source>
</evidence>
<dbReference type="InterPro" id="IPR017871">
    <property type="entry name" value="ABC_transporter-like_CS"/>
</dbReference>
<comment type="caution">
    <text evidence="13">The sequence shown here is derived from an EMBL/GenBank/DDBJ whole genome shotgun (WGS) entry which is preliminary data.</text>
</comment>
<evidence type="ECO:0000256" key="4">
    <source>
        <dbReference type="ARBA" id="ARBA00022692"/>
    </source>
</evidence>
<keyword evidence="6 13" id="KW-0067">ATP-binding</keyword>
<dbReference type="InterPro" id="IPR039421">
    <property type="entry name" value="Type_1_exporter"/>
</dbReference>
<dbReference type="PROSITE" id="PS00211">
    <property type="entry name" value="ABC_TRANSPORTER_1"/>
    <property type="match status" value="1"/>
</dbReference>
<dbReference type="SMART" id="SM00382">
    <property type="entry name" value="AAA"/>
    <property type="match status" value="1"/>
</dbReference>
<dbReference type="PROSITE" id="PS50893">
    <property type="entry name" value="ABC_TRANSPORTER_2"/>
    <property type="match status" value="1"/>
</dbReference>
<feature type="transmembrane region" description="Helical" evidence="10">
    <location>
        <begin position="169"/>
        <end position="199"/>
    </location>
</feature>
<feature type="transmembrane region" description="Helical" evidence="10">
    <location>
        <begin position="45"/>
        <end position="66"/>
    </location>
</feature>
<dbReference type="GO" id="GO:0005524">
    <property type="term" value="F:ATP binding"/>
    <property type="evidence" value="ECO:0007669"/>
    <property type="project" value="UniProtKB-KW"/>
</dbReference>
<dbReference type="PROSITE" id="PS50929">
    <property type="entry name" value="ABC_TM1F"/>
    <property type="match status" value="1"/>
</dbReference>
<dbReference type="PANTHER" id="PTHR43394:SF1">
    <property type="entry name" value="ATP-BINDING CASSETTE SUB-FAMILY B MEMBER 10, MITOCHONDRIAL"/>
    <property type="match status" value="1"/>
</dbReference>
<dbReference type="Gene3D" id="1.20.1560.10">
    <property type="entry name" value="ABC transporter type 1, transmembrane domain"/>
    <property type="match status" value="1"/>
</dbReference>
<dbReference type="EMBL" id="SHKV01000001">
    <property type="protein sequence ID" value="RZU32222.1"/>
    <property type="molecule type" value="Genomic_DNA"/>
</dbReference>
<organism evidence="13 14">
    <name type="scientific">Blastococcus saxobsidens</name>
    <dbReference type="NCBI Taxonomy" id="138336"/>
    <lineage>
        <taxon>Bacteria</taxon>
        <taxon>Bacillati</taxon>
        <taxon>Actinomycetota</taxon>
        <taxon>Actinomycetes</taxon>
        <taxon>Geodermatophilales</taxon>
        <taxon>Geodermatophilaceae</taxon>
        <taxon>Blastococcus</taxon>
    </lineage>
</organism>
<protein>
    <submittedName>
        <fullName evidence="13">ATP-binding cassette subfamily B protein</fullName>
    </submittedName>
</protein>
<evidence type="ECO:0000256" key="5">
    <source>
        <dbReference type="ARBA" id="ARBA00022741"/>
    </source>
</evidence>
<evidence type="ECO:0000256" key="6">
    <source>
        <dbReference type="ARBA" id="ARBA00022840"/>
    </source>
</evidence>
<feature type="domain" description="ABC transporter" evidence="11">
    <location>
        <begin position="385"/>
        <end position="618"/>
    </location>
</feature>
<accession>A0A4Q7Y5M1</accession>
<comment type="similarity">
    <text evidence="9">Belongs to the ABC transporter superfamily. Lipid exporter (TC 3.A.1.106) family.</text>
</comment>
<keyword evidence="7 10" id="KW-1133">Transmembrane helix</keyword>
<keyword evidence="5" id="KW-0547">Nucleotide-binding</keyword>
<evidence type="ECO:0000256" key="10">
    <source>
        <dbReference type="SAM" id="Phobius"/>
    </source>
</evidence>
<sequence>MDGGSMTSMATMRSFRRDPSVTARQLPQGTVRRILGIARPYRRELAFFLLLVVGSSVIGVITPLLAGDIVNRIARLEGTAGGIVQIALVIGALAVVDAGISLGTRWFSARIGEGVIYDLRSRVFEHVQRMPVAFFTRTQTGALVSRLNNDVVGAQQAFTSTLSGVVSNVIGLVLTAGVMLTLSWQITLLSLVLVPLFVLPARRIGSRLQEITRESYSLNASMNATMTERFNVAGALLVKLFGRPGVEAESFRGRAARVRDIGVLSAMYGRTFFVALTLVASLATALVYGLGGWLAFTGELSPGDVVALALLLSRLYGPLTALANVRVDVMSAMVSFDRVFEVLDLPPMIREVPDAVAVPADDRSIEFDHVAFSYPAGADVSLPSLEEVSLPEHGGPVDVLHDITFRVAPGQLVALVGHSGAGKSTIAHLVPRLYDVTGGAVRVGGLDVRRATLASLQDAIGVVSQDSHLFHDTMRANLMYARPDATDDQVWEALTGARIADLVRSLPEGLDTVVGDRGYRLSGGEKQRLAIARVLLKAPGIVILDEATAHLDSESEAAVQHALDTALAGRTSLVIAHRLSTIRSADQILVIDEGRIVETGTHEELLGRGGRYADLYRTQFADSERDPAAVA</sequence>
<dbReference type="InterPro" id="IPR011527">
    <property type="entry name" value="ABC1_TM_dom"/>
</dbReference>
<evidence type="ECO:0000259" key="12">
    <source>
        <dbReference type="PROSITE" id="PS50929"/>
    </source>
</evidence>
<feature type="transmembrane region" description="Helical" evidence="10">
    <location>
        <begin position="78"/>
        <end position="100"/>
    </location>
</feature>
<dbReference type="SUPFAM" id="SSF52540">
    <property type="entry name" value="P-loop containing nucleoside triphosphate hydrolases"/>
    <property type="match status" value="1"/>
</dbReference>
<dbReference type="FunFam" id="3.40.50.300:FF:000299">
    <property type="entry name" value="ABC transporter ATP-binding protein/permease"/>
    <property type="match status" value="1"/>
</dbReference>
<keyword evidence="4 10" id="KW-0812">Transmembrane</keyword>
<dbReference type="Pfam" id="PF00664">
    <property type="entry name" value="ABC_membrane"/>
    <property type="match status" value="1"/>
</dbReference>
<dbReference type="CDD" id="cd18550">
    <property type="entry name" value="ABC_6TM_exporter_like"/>
    <property type="match status" value="1"/>
</dbReference>
<reference evidence="13 14" key="1">
    <citation type="submission" date="2019-02" db="EMBL/GenBank/DDBJ databases">
        <title>Sequencing the genomes of 1000 actinobacteria strains.</title>
        <authorList>
            <person name="Klenk H.-P."/>
        </authorList>
    </citation>
    <scope>NUCLEOTIDE SEQUENCE [LARGE SCALE GENOMIC DNA]</scope>
    <source>
        <strain evidence="13 14">DSM 44509</strain>
    </source>
</reference>
<dbReference type="Proteomes" id="UP000292507">
    <property type="component" value="Unassembled WGS sequence"/>
</dbReference>
<dbReference type="GO" id="GO:0005886">
    <property type="term" value="C:plasma membrane"/>
    <property type="evidence" value="ECO:0007669"/>
    <property type="project" value="UniProtKB-SubCell"/>
</dbReference>
<dbReference type="AlphaFoldDB" id="A0A4Q7Y5M1"/>
<comment type="subcellular location">
    <subcellularLocation>
        <location evidence="1">Cell membrane</location>
        <topology evidence="1">Multi-pass membrane protein</topology>
    </subcellularLocation>
</comment>
<evidence type="ECO:0000256" key="3">
    <source>
        <dbReference type="ARBA" id="ARBA00022475"/>
    </source>
</evidence>
<dbReference type="InterPro" id="IPR003439">
    <property type="entry name" value="ABC_transporter-like_ATP-bd"/>
</dbReference>
<evidence type="ECO:0000256" key="2">
    <source>
        <dbReference type="ARBA" id="ARBA00022448"/>
    </source>
</evidence>
<dbReference type="Pfam" id="PF00005">
    <property type="entry name" value="ABC_tran"/>
    <property type="match status" value="1"/>
</dbReference>
<dbReference type="InterPro" id="IPR003593">
    <property type="entry name" value="AAA+_ATPase"/>
</dbReference>
<dbReference type="Gene3D" id="3.40.50.300">
    <property type="entry name" value="P-loop containing nucleotide triphosphate hydrolases"/>
    <property type="match status" value="1"/>
</dbReference>
<proteinExistence type="inferred from homology"/>
<feature type="transmembrane region" description="Helical" evidence="10">
    <location>
        <begin position="272"/>
        <end position="293"/>
    </location>
</feature>
<keyword evidence="2" id="KW-0813">Transport</keyword>
<evidence type="ECO:0000256" key="7">
    <source>
        <dbReference type="ARBA" id="ARBA00022989"/>
    </source>
</evidence>
<gene>
    <name evidence="13" type="ORF">BKA19_1917</name>
</gene>
<dbReference type="GO" id="GO:0016887">
    <property type="term" value="F:ATP hydrolysis activity"/>
    <property type="evidence" value="ECO:0007669"/>
    <property type="project" value="InterPro"/>
</dbReference>
<evidence type="ECO:0000313" key="14">
    <source>
        <dbReference type="Proteomes" id="UP000292507"/>
    </source>
</evidence>
<keyword evidence="3" id="KW-1003">Cell membrane</keyword>
<feature type="domain" description="ABC transmembrane type-1" evidence="12">
    <location>
        <begin position="46"/>
        <end position="331"/>
    </location>
</feature>
<name>A0A4Q7Y5M1_9ACTN</name>
<evidence type="ECO:0000256" key="9">
    <source>
        <dbReference type="ARBA" id="ARBA00061644"/>
    </source>
</evidence>
<dbReference type="InterPro" id="IPR036640">
    <property type="entry name" value="ABC1_TM_sf"/>
</dbReference>
<evidence type="ECO:0000256" key="8">
    <source>
        <dbReference type="ARBA" id="ARBA00023136"/>
    </source>
</evidence>
<dbReference type="RefSeq" id="WP_104529435.1">
    <property type="nucleotide sequence ID" value="NZ_POQT01000027.1"/>
</dbReference>
<dbReference type="OrthoDB" id="9806127at2"/>
<keyword evidence="8 10" id="KW-0472">Membrane</keyword>
<evidence type="ECO:0000256" key="1">
    <source>
        <dbReference type="ARBA" id="ARBA00004651"/>
    </source>
</evidence>
<dbReference type="PANTHER" id="PTHR43394">
    <property type="entry name" value="ATP-DEPENDENT PERMEASE MDL1, MITOCHONDRIAL"/>
    <property type="match status" value="1"/>
</dbReference>
<dbReference type="SUPFAM" id="SSF90123">
    <property type="entry name" value="ABC transporter transmembrane region"/>
    <property type="match status" value="1"/>
</dbReference>
<evidence type="ECO:0000313" key="13">
    <source>
        <dbReference type="EMBL" id="RZU32222.1"/>
    </source>
</evidence>
<dbReference type="InterPro" id="IPR027417">
    <property type="entry name" value="P-loop_NTPase"/>
</dbReference>
<keyword evidence="14" id="KW-1185">Reference proteome</keyword>
<dbReference type="GO" id="GO:0015421">
    <property type="term" value="F:ABC-type oligopeptide transporter activity"/>
    <property type="evidence" value="ECO:0007669"/>
    <property type="project" value="TreeGrafter"/>
</dbReference>